<evidence type="ECO:0000313" key="2">
    <source>
        <dbReference type="Proteomes" id="UP000595254"/>
    </source>
</evidence>
<proteinExistence type="predicted"/>
<evidence type="ECO:0000313" key="1">
    <source>
        <dbReference type="EMBL" id="QQT01292.1"/>
    </source>
</evidence>
<dbReference type="Proteomes" id="UP000595254">
    <property type="component" value="Chromosome"/>
</dbReference>
<accession>A0A974NNV9</accession>
<keyword evidence="2" id="KW-1185">Reference proteome</keyword>
<reference evidence="1 2" key="1">
    <citation type="submission" date="2021-01" db="EMBL/GenBank/DDBJ databases">
        <title>FDA dAtabase for Regulatory Grade micrObial Sequences (FDA-ARGOS): Supporting development and validation of Infectious Disease Dx tests.</title>
        <authorList>
            <person name="Nelson B."/>
            <person name="Plummer A."/>
            <person name="Tallon L."/>
            <person name="Sadzewicz L."/>
            <person name="Zhao X."/>
            <person name="Boylan J."/>
            <person name="Ott S."/>
            <person name="Bowen H."/>
            <person name="Vavikolanu K."/>
            <person name="Mehta A."/>
            <person name="Aluvathingal J."/>
            <person name="Nadendla S."/>
            <person name="Myers T."/>
            <person name="Yan Y."/>
            <person name="Sichtig H."/>
        </authorList>
    </citation>
    <scope>NUCLEOTIDE SEQUENCE [LARGE SCALE GENOMIC DNA]</scope>
    <source>
        <strain evidence="1 2">FDAARGOS_1161</strain>
    </source>
</reference>
<dbReference type="KEGG" id="ppsr:I6J18_05295"/>
<dbReference type="EMBL" id="CP068053">
    <property type="protein sequence ID" value="QQT01292.1"/>
    <property type="molecule type" value="Genomic_DNA"/>
</dbReference>
<sequence>MIFTTVNKESLYELCDVFEAFLIEHDIMFKHMDLREENGIISFIFCNEPEKARSIEFEAQHCLGLEMEYIAVELLEPILPRLRLFK</sequence>
<dbReference type="RefSeq" id="WP_040373913.1">
    <property type="nucleotide sequence ID" value="NZ_CP068053.1"/>
</dbReference>
<gene>
    <name evidence="1" type="ORF">I6J18_05295</name>
</gene>
<dbReference type="AlphaFoldDB" id="A0A974NNV9"/>
<name>A0A974NNV9_PERPY</name>
<organism evidence="1 2">
    <name type="scientific">Peribacillus psychrosaccharolyticus</name>
    <name type="common">Bacillus psychrosaccharolyticus</name>
    <dbReference type="NCBI Taxonomy" id="1407"/>
    <lineage>
        <taxon>Bacteria</taxon>
        <taxon>Bacillati</taxon>
        <taxon>Bacillota</taxon>
        <taxon>Bacilli</taxon>
        <taxon>Bacillales</taxon>
        <taxon>Bacillaceae</taxon>
        <taxon>Peribacillus</taxon>
    </lineage>
</organism>
<protein>
    <submittedName>
        <fullName evidence="1">Uncharacterized protein</fullName>
    </submittedName>
</protein>